<feature type="transmembrane region" description="Helical" evidence="1">
    <location>
        <begin position="108"/>
        <end position="127"/>
    </location>
</feature>
<evidence type="ECO:0000256" key="1">
    <source>
        <dbReference type="SAM" id="Phobius"/>
    </source>
</evidence>
<dbReference type="InterPro" id="IPR046675">
    <property type="entry name" value="DUF6545"/>
</dbReference>
<evidence type="ECO:0000313" key="4">
    <source>
        <dbReference type="Proteomes" id="UP000222531"/>
    </source>
</evidence>
<proteinExistence type="predicted"/>
<feature type="transmembrane region" description="Helical" evidence="1">
    <location>
        <begin position="37"/>
        <end position="55"/>
    </location>
</feature>
<feature type="transmembrane region" description="Helical" evidence="1">
    <location>
        <begin position="223"/>
        <end position="245"/>
    </location>
</feature>
<accession>A0A2G1XMQ1</accession>
<dbReference type="RefSeq" id="WP_099198262.1">
    <property type="nucleotide sequence ID" value="NZ_JBIRXA010000015.1"/>
</dbReference>
<keyword evidence="1" id="KW-1133">Transmembrane helix</keyword>
<feature type="transmembrane region" description="Helical" evidence="1">
    <location>
        <begin position="147"/>
        <end position="169"/>
    </location>
</feature>
<evidence type="ECO:0000313" key="3">
    <source>
        <dbReference type="EMBL" id="PHQ52483.1"/>
    </source>
</evidence>
<reference evidence="3 4" key="1">
    <citation type="journal article" date="2017" name="Biochemistry">
        <title>Identification of the Biosynthetic Pathway for the Antibiotic Bicyclomycin.</title>
        <authorList>
            <person name="Patteson J."/>
            <person name="Cai W."/>
            <person name="Johnson R.A."/>
            <person name="Santa Maria K."/>
            <person name="Li B."/>
        </authorList>
    </citation>
    <scope>NUCLEOTIDE SEQUENCE [LARGE SCALE GENOMIC DNA]</scope>
    <source>
        <strain evidence="3 4">ATCC 21532</strain>
    </source>
</reference>
<evidence type="ECO:0000259" key="2">
    <source>
        <dbReference type="Pfam" id="PF20182"/>
    </source>
</evidence>
<dbReference type="Proteomes" id="UP000222531">
    <property type="component" value="Unassembled WGS sequence"/>
</dbReference>
<keyword evidence="4" id="KW-1185">Reference proteome</keyword>
<name>A0A2G1XMQ1_STRCJ</name>
<dbReference type="OrthoDB" id="3862631at2"/>
<comment type="caution">
    <text evidence="3">The sequence shown here is derived from an EMBL/GenBank/DDBJ whole genome shotgun (WGS) entry which is preliminary data.</text>
</comment>
<feature type="transmembrane region" description="Helical" evidence="1">
    <location>
        <begin position="6"/>
        <end position="25"/>
    </location>
</feature>
<dbReference type="Pfam" id="PF20182">
    <property type="entry name" value="DUF6545"/>
    <property type="match status" value="1"/>
</dbReference>
<keyword evidence="1" id="KW-0812">Transmembrane</keyword>
<dbReference type="NCBIfam" id="NF042915">
    <property type="entry name" value="MAB_1171c_fam"/>
    <property type="match status" value="1"/>
</dbReference>
<feature type="transmembrane region" description="Helical" evidence="1">
    <location>
        <begin position="67"/>
        <end position="88"/>
    </location>
</feature>
<keyword evidence="1" id="KW-0472">Membrane</keyword>
<protein>
    <recommendedName>
        <fullName evidence="2">DUF6545 domain-containing protein</fullName>
    </recommendedName>
</protein>
<gene>
    <name evidence="3" type="ORF">BLA24_06800</name>
</gene>
<dbReference type="InterPro" id="IPR050039">
    <property type="entry name" value="MAB_1171c-like"/>
</dbReference>
<feature type="transmembrane region" description="Helical" evidence="1">
    <location>
        <begin position="189"/>
        <end position="211"/>
    </location>
</feature>
<dbReference type="EMBL" id="NHZO01000081">
    <property type="protein sequence ID" value="PHQ52483.1"/>
    <property type="molecule type" value="Genomic_DNA"/>
</dbReference>
<feature type="domain" description="DUF6545" evidence="2">
    <location>
        <begin position="250"/>
        <end position="383"/>
    </location>
</feature>
<dbReference type="AlphaFoldDB" id="A0A2G1XMQ1"/>
<sequence length="403" mass="43426">MFDVIYLVFSAVSWVIVGYKARAWFRDRGNTDLGVTTLMTAGVPVVFLFSAPSVYRAFDRLTGVANLAMVFLYSAVVLFAAGATILLLRWTGGKDEAARARAAVRSRWAVAAVTVAWAAAVVCFAVGRPDAVEHPRDFSTAYADAPGVVAFLVLYLAIFGTSLAGLGCLCPRYAAQLGRSWLAKGLRTLAAGCWLGLVYCACKLAGFALSWAGHEAYWLSNGVAPLTASVAALLVLLGFSLPAVGPRAAAWRRLRRLEPLWREVTAHAPEVTIGESGWITRWPFADLEWRANRRMAEIRDIQRGVRRHVEPVALDIAREKAAAAALDAHGLAAVVEAAALRRGLANQATGHVPSPHADSVVMTVSADPAEEHEHLARVADVFHDPLVDAVLTELREISAARRP</sequence>
<organism evidence="3 4">
    <name type="scientific">Streptomyces cinnamoneus</name>
    <name type="common">Streptoverticillium cinnamoneum</name>
    <dbReference type="NCBI Taxonomy" id="53446"/>
    <lineage>
        <taxon>Bacteria</taxon>
        <taxon>Bacillati</taxon>
        <taxon>Actinomycetota</taxon>
        <taxon>Actinomycetes</taxon>
        <taxon>Kitasatosporales</taxon>
        <taxon>Streptomycetaceae</taxon>
        <taxon>Streptomyces</taxon>
        <taxon>Streptomyces cinnamoneus group</taxon>
    </lineage>
</organism>